<evidence type="ECO:0000313" key="1">
    <source>
        <dbReference type="EMBL" id="TVU66764.1"/>
    </source>
</evidence>
<protein>
    <submittedName>
        <fullName evidence="1">Uncharacterized protein</fullName>
    </submittedName>
</protein>
<evidence type="ECO:0000313" key="2">
    <source>
        <dbReference type="Proteomes" id="UP000316500"/>
    </source>
</evidence>
<gene>
    <name evidence="1" type="ORF">FQP90_01065</name>
</gene>
<dbReference type="OrthoDB" id="4945515at2"/>
<dbReference type="EMBL" id="VNFK01000001">
    <property type="protein sequence ID" value="TVU66764.1"/>
    <property type="molecule type" value="Genomic_DNA"/>
</dbReference>
<accession>A0A558HCF2</accession>
<dbReference type="AlphaFoldDB" id="A0A558HCF2"/>
<name>A0A558HCF2_PAENT</name>
<proteinExistence type="predicted"/>
<dbReference type="Proteomes" id="UP000316500">
    <property type="component" value="Unassembled WGS sequence"/>
</dbReference>
<reference evidence="1 2" key="1">
    <citation type="submission" date="2019-07" db="EMBL/GenBank/DDBJ databases">
        <title>Diversity of Bacteria from Kongsfjorden, Arctic.</title>
        <authorList>
            <person name="Yu Y."/>
        </authorList>
    </citation>
    <scope>NUCLEOTIDE SEQUENCE [LARGE SCALE GENOMIC DNA]</scope>
    <source>
        <strain evidence="1 2">SM1928</strain>
    </source>
</reference>
<comment type="caution">
    <text evidence="1">The sequence shown here is derived from an EMBL/GenBank/DDBJ whole genome shotgun (WGS) entry which is preliminary data.</text>
</comment>
<sequence length="168" mass="17682">MLGTATVALIAAQALWAIRQDAAAAAIAAATDALVEGLDGPALRELAGASPNINVFELGVLMDDALRELGVATGDMSKDDAQLVAAYHYASQTIDGTLPLRELASWAHRIVGHEGHPIAQELVELDDAYDAYDGWGGQPDDAMQVVTNFMDVAGPEIQKWMRPGAASQ</sequence>
<dbReference type="RefSeq" id="WP_144647831.1">
    <property type="nucleotide sequence ID" value="NZ_VNFK01000001.1"/>
</dbReference>
<organism evidence="1 2">
    <name type="scientific">Paenarthrobacter nitroguajacolicus</name>
    <name type="common">Arthrobacter nitroguajacolicus</name>
    <dbReference type="NCBI Taxonomy" id="211146"/>
    <lineage>
        <taxon>Bacteria</taxon>
        <taxon>Bacillati</taxon>
        <taxon>Actinomycetota</taxon>
        <taxon>Actinomycetes</taxon>
        <taxon>Micrococcales</taxon>
        <taxon>Micrococcaceae</taxon>
        <taxon>Paenarthrobacter</taxon>
    </lineage>
</organism>